<dbReference type="EMBL" id="UINC01230571">
    <property type="protein sequence ID" value="SVE62759.1"/>
    <property type="molecule type" value="Genomic_DNA"/>
</dbReference>
<feature type="non-terminal residue" evidence="1">
    <location>
        <position position="27"/>
    </location>
</feature>
<name>A0A383F1E7_9ZZZZ</name>
<accession>A0A383F1E7</accession>
<sequence>MVHIAYQGEPGAYSEAAALSFDSKAEP</sequence>
<gene>
    <name evidence="1" type="ORF">METZ01_LOCUS515613</name>
</gene>
<protein>
    <recommendedName>
        <fullName evidence="2">Prephenate dehydratase domain-containing protein</fullName>
    </recommendedName>
</protein>
<evidence type="ECO:0008006" key="2">
    <source>
        <dbReference type="Google" id="ProtNLM"/>
    </source>
</evidence>
<reference evidence="1" key="1">
    <citation type="submission" date="2018-05" db="EMBL/GenBank/DDBJ databases">
        <authorList>
            <person name="Lanie J.A."/>
            <person name="Ng W.-L."/>
            <person name="Kazmierczak K.M."/>
            <person name="Andrzejewski T.M."/>
            <person name="Davidsen T.M."/>
            <person name="Wayne K.J."/>
            <person name="Tettelin H."/>
            <person name="Glass J.I."/>
            <person name="Rusch D."/>
            <person name="Podicherti R."/>
            <person name="Tsui H.-C.T."/>
            <person name="Winkler M.E."/>
        </authorList>
    </citation>
    <scope>NUCLEOTIDE SEQUENCE</scope>
</reference>
<proteinExistence type="predicted"/>
<evidence type="ECO:0000313" key="1">
    <source>
        <dbReference type="EMBL" id="SVE62759.1"/>
    </source>
</evidence>
<dbReference type="AlphaFoldDB" id="A0A383F1E7"/>
<organism evidence="1">
    <name type="scientific">marine metagenome</name>
    <dbReference type="NCBI Taxonomy" id="408172"/>
    <lineage>
        <taxon>unclassified sequences</taxon>
        <taxon>metagenomes</taxon>
        <taxon>ecological metagenomes</taxon>
    </lineage>
</organism>